<dbReference type="Gene3D" id="2.130.10.130">
    <property type="entry name" value="Integrin alpha, N-terminal"/>
    <property type="match status" value="2"/>
</dbReference>
<keyword evidence="1 2" id="KW-0732">Signal</keyword>
<dbReference type="InterPro" id="IPR013517">
    <property type="entry name" value="FG-GAP"/>
</dbReference>
<dbReference type="Proteomes" id="UP000185596">
    <property type="component" value="Unassembled WGS sequence"/>
</dbReference>
<proteinExistence type="predicted"/>
<gene>
    <name evidence="3" type="ORF">BU204_11705</name>
</gene>
<dbReference type="InterPro" id="IPR028994">
    <property type="entry name" value="Integrin_alpha_N"/>
</dbReference>
<dbReference type="PANTHER" id="PTHR44103">
    <property type="entry name" value="PROPROTEIN CONVERTASE P"/>
    <property type="match status" value="1"/>
</dbReference>
<accession>A0A1Q8CSS8</accession>
<comment type="caution">
    <text evidence="3">The sequence shown here is derived from an EMBL/GenBank/DDBJ whole genome shotgun (WGS) entry which is preliminary data.</text>
</comment>
<dbReference type="Pfam" id="PF13517">
    <property type="entry name" value="FG-GAP_3"/>
    <property type="match status" value="3"/>
</dbReference>
<dbReference type="PANTHER" id="PTHR44103:SF1">
    <property type="entry name" value="PROPROTEIN CONVERTASE P"/>
    <property type="match status" value="1"/>
</dbReference>
<evidence type="ECO:0000256" key="1">
    <source>
        <dbReference type="ARBA" id="ARBA00022729"/>
    </source>
</evidence>
<sequence>MRRPVRILASAGVAAVLALVGTPNAVAEPSPPVGMAVSFAPCGGAPTQSDAALATVLNGRLRAKMKGAMTAYRVSCARMIVQTGRSRGLSERAAVIAITTAIVESGLQNYATAVDHDSLGLFQQRGSWGSAAQRTDPVWATNAFLNKMIREYPNNSWQTAPIGEVCQRVQVSAFPARYQPEAGDAQIIVDTLGGLADVTGDGRPDLIGRTASGDLLLYPHSGSVNGESTWRSPTKVSHGWGGMTAMLLGDVTGDGWSDLVGRTASGDLLLYPHSGSVNGEATWRSHTKVGHGWGGMTTILLGDVTGDGRPDLIGRTASGDLLLYPHSGTVNGEATWWNPTKVSHGWGGMTAVLLGDATGDGRPDLIGRTASGDLLLYPHSGTVNGEATWWNPTKVSHGWGGMTAVLLGDATGDGRPDLIGRTASGDLLLYPHSGTVNGEATWWNPTKVSHGWGGMTAVLLGDATGDGRPDLIGRTASGDLLLYPHSGTVNGEATWWNPTKVSHGWGGMTAVLLADVTGDGWSDLVGRTASGDLLLYPHSGSVNGEATWRSQTKVSHGWGGMTEMLL</sequence>
<dbReference type="AlphaFoldDB" id="A0A1Q8CSS8"/>
<dbReference type="RefSeq" id="WP_075125653.1">
    <property type="nucleotide sequence ID" value="NZ_MSIE01000017.1"/>
</dbReference>
<evidence type="ECO:0000256" key="2">
    <source>
        <dbReference type="SAM" id="SignalP"/>
    </source>
</evidence>
<protein>
    <submittedName>
        <fullName evidence="3">Uncharacterized protein</fullName>
    </submittedName>
</protein>
<keyword evidence="4" id="KW-1185">Reference proteome</keyword>
<dbReference type="OrthoDB" id="7671932at2"/>
<reference evidence="3 4" key="1">
    <citation type="submission" date="2016-12" db="EMBL/GenBank/DDBJ databases">
        <title>The draft genome sequence of Actinophytocola sp. 11-183.</title>
        <authorList>
            <person name="Wang W."/>
            <person name="Yuan L."/>
        </authorList>
    </citation>
    <scope>NUCLEOTIDE SEQUENCE [LARGE SCALE GENOMIC DNA]</scope>
    <source>
        <strain evidence="3 4">11-183</strain>
    </source>
</reference>
<dbReference type="EMBL" id="MSIE01000017">
    <property type="protein sequence ID" value="OLF17428.1"/>
    <property type="molecule type" value="Genomic_DNA"/>
</dbReference>
<evidence type="ECO:0000313" key="4">
    <source>
        <dbReference type="Proteomes" id="UP000185596"/>
    </source>
</evidence>
<name>A0A1Q8CSS8_9PSEU</name>
<evidence type="ECO:0000313" key="3">
    <source>
        <dbReference type="EMBL" id="OLF17428.1"/>
    </source>
</evidence>
<dbReference type="SUPFAM" id="SSF69318">
    <property type="entry name" value="Integrin alpha N-terminal domain"/>
    <property type="match status" value="1"/>
</dbReference>
<feature type="chain" id="PRO_5013226008" evidence="2">
    <location>
        <begin position="28"/>
        <end position="566"/>
    </location>
</feature>
<feature type="signal peptide" evidence="2">
    <location>
        <begin position="1"/>
        <end position="27"/>
    </location>
</feature>
<dbReference type="STRING" id="1912961.BU204_11705"/>
<organism evidence="3 4">
    <name type="scientific">Actinophytocola xanthii</name>
    <dbReference type="NCBI Taxonomy" id="1912961"/>
    <lineage>
        <taxon>Bacteria</taxon>
        <taxon>Bacillati</taxon>
        <taxon>Actinomycetota</taxon>
        <taxon>Actinomycetes</taxon>
        <taxon>Pseudonocardiales</taxon>
        <taxon>Pseudonocardiaceae</taxon>
    </lineage>
</organism>